<protein>
    <submittedName>
        <fullName evidence="2">Uncharacterized protein</fullName>
    </submittedName>
</protein>
<dbReference type="Proteomes" id="UP000197468">
    <property type="component" value="Unassembled WGS sequence"/>
</dbReference>
<proteinExistence type="predicted"/>
<gene>
    <name evidence="2" type="ORF">CDN99_12075</name>
</gene>
<reference evidence="2 3" key="1">
    <citation type="journal article" date="2008" name="Int. J. Syst. Evol. Microbiol.">
        <title>Description of Roseateles aquatilis sp. nov. and Roseateles terrae sp. nov., in the class Betaproteobacteria, and emended description of the genus Roseateles.</title>
        <authorList>
            <person name="Gomila M."/>
            <person name="Bowien B."/>
            <person name="Falsen E."/>
            <person name="Moore E.R."/>
            <person name="Lalucat J."/>
        </authorList>
    </citation>
    <scope>NUCLEOTIDE SEQUENCE [LARGE SCALE GENOMIC DNA]</scope>
    <source>
        <strain evidence="2 3">CCUG 48205</strain>
    </source>
</reference>
<dbReference type="RefSeq" id="WP_088385097.1">
    <property type="nucleotide sequence ID" value="NZ_NIOF01000004.1"/>
</dbReference>
<organism evidence="2 3">
    <name type="scientific">Roseateles aquatilis</name>
    <dbReference type="NCBI Taxonomy" id="431061"/>
    <lineage>
        <taxon>Bacteria</taxon>
        <taxon>Pseudomonadati</taxon>
        <taxon>Pseudomonadota</taxon>
        <taxon>Betaproteobacteria</taxon>
        <taxon>Burkholderiales</taxon>
        <taxon>Sphaerotilaceae</taxon>
        <taxon>Roseateles</taxon>
    </lineage>
</organism>
<feature type="compositionally biased region" description="Low complexity" evidence="1">
    <location>
        <begin position="31"/>
        <end position="44"/>
    </location>
</feature>
<evidence type="ECO:0000313" key="3">
    <source>
        <dbReference type="Proteomes" id="UP000197468"/>
    </source>
</evidence>
<accession>A0A246JEA0</accession>
<sequence length="197" mass="20533">MYFTNEDYEAAYDESFDEDYGEARPPRRGAARPAPKINTARAAPFRPPVPASVANSPVTQTQLKEVTARINAALATNGKALQQLDGRNRALGAEQSRLHDGLRKTAIAQKRDIAAVRKDLQSTREMSAIMPLLTGLAPGNPLMSIAPLLLLGNDVSATPDGGAPASSGGNFLGGMGGNNGMGLLALVALSGALTPKV</sequence>
<evidence type="ECO:0000256" key="1">
    <source>
        <dbReference type="SAM" id="MobiDB-lite"/>
    </source>
</evidence>
<name>A0A246JEA0_9BURK</name>
<dbReference type="AlphaFoldDB" id="A0A246JEA0"/>
<evidence type="ECO:0000313" key="2">
    <source>
        <dbReference type="EMBL" id="OWQ90891.1"/>
    </source>
</evidence>
<feature type="region of interest" description="Disordered" evidence="1">
    <location>
        <begin position="16"/>
        <end position="54"/>
    </location>
</feature>
<comment type="caution">
    <text evidence="2">The sequence shown here is derived from an EMBL/GenBank/DDBJ whole genome shotgun (WGS) entry which is preliminary data.</text>
</comment>
<dbReference type="EMBL" id="NIOF01000004">
    <property type="protein sequence ID" value="OWQ90891.1"/>
    <property type="molecule type" value="Genomic_DNA"/>
</dbReference>
<keyword evidence="3" id="KW-1185">Reference proteome</keyword>